<reference evidence="2" key="1">
    <citation type="submission" date="2022-04" db="EMBL/GenBank/DDBJ databases">
        <title>Genomic comparison of 19 strains of Xanthomonas nasturtii, a newly emerging watercress pathogen.</title>
        <authorList>
            <person name="Harrison J."/>
            <person name="Greer S."/>
            <person name="Hussain R."/>
            <person name="Lascelles D."/>
            <person name="Roberts M."/>
            <person name="Carter B."/>
            <person name="Bryning A."/>
            <person name="Carroll S."/>
            <person name="Aspin A."/>
            <person name="Cruz L."/>
            <person name="Cruz J."/>
            <person name="Grant M."/>
            <person name="Vicente J."/>
            <person name="Studholme D.J."/>
        </authorList>
    </citation>
    <scope>NUCLEOTIDE SEQUENCE</scope>
    <source>
        <strain evidence="2">10016B</strain>
    </source>
</reference>
<evidence type="ECO:0000313" key="3">
    <source>
        <dbReference type="Proteomes" id="UP001167357"/>
    </source>
</evidence>
<dbReference type="Gene3D" id="1.10.443.10">
    <property type="entry name" value="Intergrase catalytic core"/>
    <property type="match status" value="1"/>
</dbReference>
<gene>
    <name evidence="2" type="ORF">M3O51_18795</name>
</gene>
<dbReference type="InterPro" id="IPR013762">
    <property type="entry name" value="Integrase-like_cat_sf"/>
</dbReference>
<dbReference type="EMBL" id="JAMBED010000065">
    <property type="protein sequence ID" value="MCL1553291.1"/>
    <property type="molecule type" value="Genomic_DNA"/>
</dbReference>
<evidence type="ECO:0000313" key="2">
    <source>
        <dbReference type="EMBL" id="MCL1553291.1"/>
    </source>
</evidence>
<organism evidence="2 3">
    <name type="scientific">Xanthomonas nasturtii</name>
    <dbReference type="NCBI Taxonomy" id="1843581"/>
    <lineage>
        <taxon>Bacteria</taxon>
        <taxon>Pseudomonadati</taxon>
        <taxon>Pseudomonadota</taxon>
        <taxon>Gammaproteobacteria</taxon>
        <taxon>Lysobacterales</taxon>
        <taxon>Lysobacteraceae</taxon>
        <taxon>Xanthomonas</taxon>
    </lineage>
</organism>
<comment type="caution">
    <text evidence="2">The sequence shown here is derived from an EMBL/GenBank/DDBJ whole genome shotgun (WGS) entry which is preliminary data.</text>
</comment>
<feature type="region of interest" description="Disordered" evidence="1">
    <location>
        <begin position="283"/>
        <end position="377"/>
    </location>
</feature>
<dbReference type="RefSeq" id="WP_249048425.1">
    <property type="nucleotide sequence ID" value="NZ_JAMBEC010000061.1"/>
</dbReference>
<dbReference type="Proteomes" id="UP001167357">
    <property type="component" value="Unassembled WGS sequence"/>
</dbReference>
<evidence type="ECO:0008006" key="4">
    <source>
        <dbReference type="Google" id="ProtNLM"/>
    </source>
</evidence>
<sequence>MSEATAAKYRRAYDNLRATGQTALEAASTRAHWDFLRTATRFCMEADARALRASSDRAMKRDDLASAQRRTERAWRLATVLDAMFIQHDRKTWAHKAAEMKAAGTRPVSRSKRSMRAPAPDVAVGVLLGRQQRVQERHAERLAVLALTGCRPAELRAGVSYKVIEGKRGEVLHLTLHGAKWNGSGRGLQARAIQVPVESNATRALAADARAAGGKRVLTTTDADHRSLNRALSKGVVGLSCYSFRHQQGSELKEAIASGTMSAEEAAAAMGHASTLLREPLEGAGRAETSREGHGPGAHRSGDLQSKSSGPRCAGRTSGGCARCRRAGVADATKGGHVKAGGASRKRSTPEALKPAWPDSLTVRQGFQCTDTEHRRA</sequence>
<proteinExistence type="predicted"/>
<keyword evidence="3" id="KW-1185">Reference proteome</keyword>
<protein>
    <recommendedName>
        <fullName evidence="4">Site-specific integrase</fullName>
    </recommendedName>
</protein>
<name>A0ABT0LVB9_9XANT</name>
<evidence type="ECO:0000256" key="1">
    <source>
        <dbReference type="SAM" id="MobiDB-lite"/>
    </source>
</evidence>
<accession>A0ABT0LVB9</accession>